<evidence type="ECO:0000313" key="3">
    <source>
        <dbReference type="Proteomes" id="UP000320216"/>
    </source>
</evidence>
<evidence type="ECO:0000256" key="1">
    <source>
        <dbReference type="ARBA" id="ARBA00006479"/>
    </source>
</evidence>
<accession>A0A5B8M889</accession>
<dbReference type="Gene3D" id="3.30.420.40">
    <property type="match status" value="2"/>
</dbReference>
<organism evidence="2 3">
    <name type="scientific">Humibacter ginsenosidimutans</name>
    <dbReference type="NCBI Taxonomy" id="2599293"/>
    <lineage>
        <taxon>Bacteria</taxon>
        <taxon>Bacillati</taxon>
        <taxon>Actinomycetota</taxon>
        <taxon>Actinomycetes</taxon>
        <taxon>Micrococcales</taxon>
        <taxon>Microbacteriaceae</taxon>
        <taxon>Humibacter</taxon>
    </lineage>
</organism>
<dbReference type="InterPro" id="IPR043129">
    <property type="entry name" value="ATPase_NBD"/>
</dbReference>
<dbReference type="InterPro" id="IPR036388">
    <property type="entry name" value="WH-like_DNA-bd_sf"/>
</dbReference>
<dbReference type="SUPFAM" id="SSF46785">
    <property type="entry name" value="Winged helix' DNA-binding domain"/>
    <property type="match status" value="1"/>
</dbReference>
<dbReference type="Gene3D" id="1.10.10.10">
    <property type="entry name" value="Winged helix-like DNA-binding domain superfamily/Winged helix DNA-binding domain"/>
    <property type="match status" value="1"/>
</dbReference>
<comment type="similarity">
    <text evidence="1">Belongs to the ROK (NagC/XylR) family.</text>
</comment>
<dbReference type="InterPro" id="IPR000600">
    <property type="entry name" value="ROK"/>
</dbReference>
<evidence type="ECO:0000313" key="2">
    <source>
        <dbReference type="EMBL" id="QDZ15640.1"/>
    </source>
</evidence>
<dbReference type="InterPro" id="IPR036390">
    <property type="entry name" value="WH_DNA-bd_sf"/>
</dbReference>
<dbReference type="PANTHER" id="PTHR18964:SF173">
    <property type="entry name" value="GLUCOKINASE"/>
    <property type="match status" value="1"/>
</dbReference>
<dbReference type="RefSeq" id="WP_146321674.1">
    <property type="nucleotide sequence ID" value="NZ_CP042305.1"/>
</dbReference>
<dbReference type="KEGG" id="huw:FPZ11_13525"/>
<dbReference type="AlphaFoldDB" id="A0A5B8M889"/>
<gene>
    <name evidence="2" type="ORF">FPZ11_13525</name>
</gene>
<sequence length="399" mass="41447">MAAHRRTPGSQTSLREANRGRIVDAVKRYGGLSQIELAGLTGLSPATVSNIVKELTGAGVLNTAPGTRSGRRAQHVTLAHDLGLVAGVHFSTRHLRISIADAAYTVVAETHMPLAKDHRADNELDRVMLLLADMLESAGAGMLDLLAVGVALPAPVDRRTGRIARRGILRGWDGVEVSDVLQERLKRPVFVDTDANAAALGELRLGAARGKEDVIFVDVGDRIGAGLVLGGRVYSGHGGMAGELGHTVIQQDGPVCECGNRGCVQAIAGGAALIERLQSGNRGIKLQDVIVRAMSGESDAIRAIADAGSAIGVATANLCNLLDPERIVVGGELGRSGELLLGPMRREVERSVLAGAQLAPEIVQSQLGVGAAAMGAVAMAVDRVSIQTDDSTHAEDAAE</sequence>
<reference evidence="2 3" key="1">
    <citation type="submission" date="2019-07" db="EMBL/GenBank/DDBJ databases">
        <title>Full genome sequence of Humibacter sp. WJ7-1.</title>
        <authorList>
            <person name="Im W.-T."/>
        </authorList>
    </citation>
    <scope>NUCLEOTIDE SEQUENCE [LARGE SCALE GENOMIC DNA]</scope>
    <source>
        <strain evidence="2 3">WJ7-1</strain>
    </source>
</reference>
<dbReference type="PANTHER" id="PTHR18964">
    <property type="entry name" value="ROK (REPRESSOR, ORF, KINASE) FAMILY"/>
    <property type="match status" value="1"/>
</dbReference>
<proteinExistence type="inferred from homology"/>
<protein>
    <submittedName>
        <fullName evidence="2">ROK family transcriptional regulator</fullName>
    </submittedName>
</protein>
<dbReference type="Pfam" id="PF00480">
    <property type="entry name" value="ROK"/>
    <property type="match status" value="1"/>
</dbReference>
<dbReference type="Pfam" id="PF13412">
    <property type="entry name" value="HTH_24"/>
    <property type="match status" value="1"/>
</dbReference>
<name>A0A5B8M889_9MICO</name>
<dbReference type="EMBL" id="CP042305">
    <property type="protein sequence ID" value="QDZ15640.1"/>
    <property type="molecule type" value="Genomic_DNA"/>
</dbReference>
<dbReference type="Proteomes" id="UP000320216">
    <property type="component" value="Chromosome"/>
</dbReference>
<dbReference type="SUPFAM" id="SSF53067">
    <property type="entry name" value="Actin-like ATPase domain"/>
    <property type="match status" value="1"/>
</dbReference>
<keyword evidence="3" id="KW-1185">Reference proteome</keyword>
<dbReference type="OrthoDB" id="3189808at2"/>